<organism evidence="7 8">
    <name type="scientific">Myroides phaeus</name>
    <dbReference type="NCBI Taxonomy" id="702745"/>
    <lineage>
        <taxon>Bacteria</taxon>
        <taxon>Pseudomonadati</taxon>
        <taxon>Bacteroidota</taxon>
        <taxon>Flavobacteriia</taxon>
        <taxon>Flavobacteriales</taxon>
        <taxon>Flavobacteriaceae</taxon>
        <taxon>Myroides</taxon>
    </lineage>
</organism>
<keyword evidence="2 5" id="KW-0812">Transmembrane</keyword>
<dbReference type="PANTHER" id="PTHR11863">
    <property type="entry name" value="STEROL DESATURASE"/>
    <property type="match status" value="1"/>
</dbReference>
<gene>
    <name evidence="7" type="ORF">SAMN05421818_10557</name>
</gene>
<keyword evidence="4 5" id="KW-0472">Membrane</keyword>
<comment type="subcellular location">
    <subcellularLocation>
        <location evidence="1">Membrane</location>
    </subcellularLocation>
</comment>
<keyword evidence="8" id="KW-1185">Reference proteome</keyword>
<evidence type="ECO:0000256" key="2">
    <source>
        <dbReference type="ARBA" id="ARBA00022692"/>
    </source>
</evidence>
<dbReference type="GO" id="GO:0005506">
    <property type="term" value="F:iron ion binding"/>
    <property type="evidence" value="ECO:0007669"/>
    <property type="project" value="InterPro"/>
</dbReference>
<evidence type="ECO:0000256" key="5">
    <source>
        <dbReference type="SAM" id="Phobius"/>
    </source>
</evidence>
<evidence type="ECO:0000313" key="7">
    <source>
        <dbReference type="EMBL" id="SDH50026.1"/>
    </source>
</evidence>
<dbReference type="GO" id="GO:0016020">
    <property type="term" value="C:membrane"/>
    <property type="evidence" value="ECO:0007669"/>
    <property type="project" value="UniProtKB-SubCell"/>
</dbReference>
<dbReference type="AlphaFoldDB" id="A0A1G8CX01"/>
<dbReference type="EMBL" id="FNDQ01000005">
    <property type="protein sequence ID" value="SDH50026.1"/>
    <property type="molecule type" value="Genomic_DNA"/>
</dbReference>
<feature type="transmembrane region" description="Helical" evidence="5">
    <location>
        <begin position="56"/>
        <end position="77"/>
    </location>
</feature>
<dbReference type="Proteomes" id="UP000243588">
    <property type="component" value="Unassembled WGS sequence"/>
</dbReference>
<evidence type="ECO:0000256" key="3">
    <source>
        <dbReference type="ARBA" id="ARBA00022989"/>
    </source>
</evidence>
<dbReference type="STRING" id="702745.SAMN05421818_10557"/>
<evidence type="ECO:0000259" key="6">
    <source>
        <dbReference type="Pfam" id="PF04116"/>
    </source>
</evidence>
<dbReference type="GO" id="GO:0008610">
    <property type="term" value="P:lipid biosynthetic process"/>
    <property type="evidence" value="ECO:0007669"/>
    <property type="project" value="InterPro"/>
</dbReference>
<dbReference type="Pfam" id="PF04116">
    <property type="entry name" value="FA_hydroxylase"/>
    <property type="match status" value="1"/>
</dbReference>
<evidence type="ECO:0000256" key="1">
    <source>
        <dbReference type="ARBA" id="ARBA00004370"/>
    </source>
</evidence>
<dbReference type="RefSeq" id="WP_090406559.1">
    <property type="nucleotide sequence ID" value="NZ_FNDQ01000005.1"/>
</dbReference>
<feature type="transmembrane region" description="Helical" evidence="5">
    <location>
        <begin position="89"/>
        <end position="111"/>
    </location>
</feature>
<dbReference type="GO" id="GO:0016491">
    <property type="term" value="F:oxidoreductase activity"/>
    <property type="evidence" value="ECO:0007669"/>
    <property type="project" value="InterPro"/>
</dbReference>
<feature type="domain" description="Fatty acid hydroxylase" evidence="6">
    <location>
        <begin position="99"/>
        <end position="232"/>
    </location>
</feature>
<reference evidence="8" key="1">
    <citation type="submission" date="2016-10" db="EMBL/GenBank/DDBJ databases">
        <authorList>
            <person name="Varghese N."/>
            <person name="Submissions S."/>
        </authorList>
    </citation>
    <scope>NUCLEOTIDE SEQUENCE [LARGE SCALE GENOMIC DNA]</scope>
    <source>
        <strain evidence="8">DSM 23313</strain>
    </source>
</reference>
<dbReference type="InterPro" id="IPR006694">
    <property type="entry name" value="Fatty_acid_hydroxylase"/>
</dbReference>
<dbReference type="InterPro" id="IPR050307">
    <property type="entry name" value="Sterol_Desaturase_Related"/>
</dbReference>
<feature type="transmembrane region" description="Helical" evidence="5">
    <location>
        <begin position="136"/>
        <end position="160"/>
    </location>
</feature>
<protein>
    <submittedName>
        <fullName evidence="7">Sterol desaturase/sphingolipid hydroxylase, fatty acid hydroxylase superfamily</fullName>
    </submittedName>
</protein>
<proteinExistence type="predicted"/>
<feature type="transmembrane region" description="Helical" evidence="5">
    <location>
        <begin position="12"/>
        <end position="35"/>
    </location>
</feature>
<name>A0A1G8CX01_9FLAO</name>
<evidence type="ECO:0000313" key="8">
    <source>
        <dbReference type="Proteomes" id="UP000243588"/>
    </source>
</evidence>
<evidence type="ECO:0000256" key="4">
    <source>
        <dbReference type="ARBA" id="ARBA00023136"/>
    </source>
</evidence>
<sequence>MLQTLSHLSWFQLLLLSLAINIVLFASSVGLYALVKMFSTQELIQEQEQKFSKGDLQLAILVLVCHSAVFLLGEYLWERGFIIVSEKESVFTILLQIGVLVGGMDFLMYVFHRIAHLPGLYGLVHGKHHEHSSVNFLSLFVLHPVEAIGFGMLFIVLLLIYPFNVWAITAYLAINLIWGTIGHLNQEVLKETRFKQWISTVLCLSVFHNRHHQYPDCNYGFYTLLWDKIFKTYRTES</sequence>
<accession>A0A1G8CX01</accession>
<keyword evidence="3 5" id="KW-1133">Transmembrane helix</keyword>